<sequence>LSNLKLKLKNIRLNNKLIKLILAIAMTPFFMEIAAGSIHLVTNKILKIYGGDLSIGAMTTVTSISLMFLMPIFGLSQGMQTIIAYNYGAKQRKRARQTLFLGILYGTIILTIGFILIKLFPEVFVGIFTKDETLMVMAFEGISINLITLLIVGVSALGSVYFQSVGEAKKSIFLSLLR</sequence>
<proteinExistence type="predicted"/>
<comment type="subcellular location">
    <subcellularLocation>
        <location evidence="1">Cell membrane</location>
        <topology evidence="1">Multi-pass membrane protein</topology>
    </subcellularLocation>
</comment>
<evidence type="ECO:0000313" key="8">
    <source>
        <dbReference type="Proteomes" id="UP001140817"/>
    </source>
</evidence>
<comment type="caution">
    <text evidence="7">The sequence shown here is derived from an EMBL/GenBank/DDBJ whole genome shotgun (WGS) entry which is preliminary data.</text>
</comment>
<dbReference type="GO" id="GO:0005886">
    <property type="term" value="C:plasma membrane"/>
    <property type="evidence" value="ECO:0007669"/>
    <property type="project" value="UniProtKB-SubCell"/>
</dbReference>
<dbReference type="InterPro" id="IPR002528">
    <property type="entry name" value="MATE_fam"/>
</dbReference>
<name>A0A9X2MIJ7_9FIRM</name>
<dbReference type="InterPro" id="IPR051327">
    <property type="entry name" value="MATE_MepA_subfamily"/>
</dbReference>
<dbReference type="GO" id="GO:0042910">
    <property type="term" value="F:xenobiotic transmembrane transporter activity"/>
    <property type="evidence" value="ECO:0007669"/>
    <property type="project" value="InterPro"/>
</dbReference>
<reference evidence="7" key="1">
    <citation type="submission" date="2022-07" db="EMBL/GenBank/DDBJ databases">
        <title>Enhanced cultured diversity of the mouse gut microbiota enables custom-made synthetic communities.</title>
        <authorList>
            <person name="Afrizal A."/>
        </authorList>
    </citation>
    <scope>NUCLEOTIDE SEQUENCE</scope>
    <source>
        <strain evidence="7">DSM 29186</strain>
    </source>
</reference>
<feature type="transmembrane region" description="Helical" evidence="6">
    <location>
        <begin position="53"/>
        <end position="76"/>
    </location>
</feature>
<organism evidence="7 8">
    <name type="scientific">Terrisporobacter muris</name>
    <dbReference type="NCBI Taxonomy" id="2963284"/>
    <lineage>
        <taxon>Bacteria</taxon>
        <taxon>Bacillati</taxon>
        <taxon>Bacillota</taxon>
        <taxon>Clostridia</taxon>
        <taxon>Peptostreptococcales</taxon>
        <taxon>Peptostreptococcaceae</taxon>
        <taxon>Terrisporobacter</taxon>
    </lineage>
</organism>
<keyword evidence="2" id="KW-1003">Cell membrane</keyword>
<evidence type="ECO:0000256" key="5">
    <source>
        <dbReference type="ARBA" id="ARBA00023136"/>
    </source>
</evidence>
<evidence type="ECO:0000256" key="3">
    <source>
        <dbReference type="ARBA" id="ARBA00022692"/>
    </source>
</evidence>
<keyword evidence="4 6" id="KW-1133">Transmembrane helix</keyword>
<dbReference type="Pfam" id="PF01554">
    <property type="entry name" value="MatE"/>
    <property type="match status" value="1"/>
</dbReference>
<dbReference type="PANTHER" id="PTHR43823:SF3">
    <property type="entry name" value="MULTIDRUG EXPORT PROTEIN MEPA"/>
    <property type="match status" value="1"/>
</dbReference>
<dbReference type="EMBL" id="JANKBY010000338">
    <property type="protein sequence ID" value="MCR1824556.1"/>
    <property type="molecule type" value="Genomic_DNA"/>
</dbReference>
<keyword evidence="3 6" id="KW-0812">Transmembrane</keyword>
<dbReference type="GO" id="GO:0015297">
    <property type="term" value="F:antiporter activity"/>
    <property type="evidence" value="ECO:0007669"/>
    <property type="project" value="InterPro"/>
</dbReference>
<evidence type="ECO:0000256" key="2">
    <source>
        <dbReference type="ARBA" id="ARBA00022475"/>
    </source>
</evidence>
<keyword evidence="5 6" id="KW-0472">Membrane</keyword>
<evidence type="ECO:0000313" key="7">
    <source>
        <dbReference type="EMBL" id="MCR1824556.1"/>
    </source>
</evidence>
<evidence type="ECO:0000256" key="1">
    <source>
        <dbReference type="ARBA" id="ARBA00004651"/>
    </source>
</evidence>
<evidence type="ECO:0000256" key="4">
    <source>
        <dbReference type="ARBA" id="ARBA00022989"/>
    </source>
</evidence>
<feature type="transmembrane region" description="Helical" evidence="6">
    <location>
        <begin position="137"/>
        <end position="162"/>
    </location>
</feature>
<dbReference type="PANTHER" id="PTHR43823">
    <property type="entry name" value="SPORULATION PROTEIN YKVU"/>
    <property type="match status" value="1"/>
</dbReference>
<accession>A0A9X2MIJ7</accession>
<feature type="transmembrane region" description="Helical" evidence="6">
    <location>
        <begin position="20"/>
        <end position="41"/>
    </location>
</feature>
<feature type="non-terminal residue" evidence="7">
    <location>
        <position position="1"/>
    </location>
</feature>
<gene>
    <name evidence="7" type="ORF">NSA58_17390</name>
</gene>
<keyword evidence="8" id="KW-1185">Reference proteome</keyword>
<dbReference type="RefSeq" id="WP_257560741.1">
    <property type="nucleotide sequence ID" value="NZ_JANKBY010000338.1"/>
</dbReference>
<dbReference type="Proteomes" id="UP001140817">
    <property type="component" value="Unassembled WGS sequence"/>
</dbReference>
<feature type="transmembrane region" description="Helical" evidence="6">
    <location>
        <begin position="97"/>
        <end position="117"/>
    </location>
</feature>
<evidence type="ECO:0000256" key="6">
    <source>
        <dbReference type="SAM" id="Phobius"/>
    </source>
</evidence>
<protein>
    <submittedName>
        <fullName evidence="7">MATE family efflux transporter</fullName>
    </submittedName>
</protein>
<dbReference type="AlphaFoldDB" id="A0A9X2MIJ7"/>